<gene>
    <name evidence="2" type="ORF">U9M48_040705</name>
</gene>
<proteinExistence type="predicted"/>
<dbReference type="EMBL" id="CP144753">
    <property type="protein sequence ID" value="WVZ94869.1"/>
    <property type="molecule type" value="Genomic_DNA"/>
</dbReference>
<feature type="region of interest" description="Disordered" evidence="1">
    <location>
        <begin position="1"/>
        <end position="92"/>
    </location>
</feature>
<feature type="compositionally biased region" description="Low complexity" evidence="1">
    <location>
        <begin position="62"/>
        <end position="75"/>
    </location>
</feature>
<dbReference type="AlphaFoldDB" id="A0AAQ3USX3"/>
<dbReference type="Proteomes" id="UP001341281">
    <property type="component" value="Chromosome 09"/>
</dbReference>
<keyword evidence="3" id="KW-1185">Reference proteome</keyword>
<evidence type="ECO:0000313" key="3">
    <source>
        <dbReference type="Proteomes" id="UP001341281"/>
    </source>
</evidence>
<organism evidence="2 3">
    <name type="scientific">Paspalum notatum var. saurae</name>
    <dbReference type="NCBI Taxonomy" id="547442"/>
    <lineage>
        <taxon>Eukaryota</taxon>
        <taxon>Viridiplantae</taxon>
        <taxon>Streptophyta</taxon>
        <taxon>Embryophyta</taxon>
        <taxon>Tracheophyta</taxon>
        <taxon>Spermatophyta</taxon>
        <taxon>Magnoliopsida</taxon>
        <taxon>Liliopsida</taxon>
        <taxon>Poales</taxon>
        <taxon>Poaceae</taxon>
        <taxon>PACMAD clade</taxon>
        <taxon>Panicoideae</taxon>
        <taxon>Andropogonodae</taxon>
        <taxon>Paspaleae</taxon>
        <taxon>Paspalinae</taxon>
        <taxon>Paspalum</taxon>
    </lineage>
</organism>
<evidence type="ECO:0000256" key="1">
    <source>
        <dbReference type="SAM" id="MobiDB-lite"/>
    </source>
</evidence>
<sequence length="191" mass="20680">MAQQLPSSLVEASPPSAPSSSSSRRPHLPWRGPSLLQPPPISKAAGHHRRPAACQLPLQRVAPSSPAPSLASASSTVARPCTPAARRSDSTPCVLSDRSKRVALAFLLPKSQNLIKMTPFLLAAPPWLTVLLQPKLQWRLPTRSTQQQTPNSLGVILCSVSLAVWTMLETQGTRRMGGLRYWRAGFGRRDG</sequence>
<accession>A0AAQ3USX3</accession>
<reference evidence="2 3" key="1">
    <citation type="submission" date="2024-02" db="EMBL/GenBank/DDBJ databases">
        <title>High-quality chromosome-scale genome assembly of Pensacola bahiagrass (Paspalum notatum Flugge var. saurae).</title>
        <authorList>
            <person name="Vega J.M."/>
            <person name="Podio M."/>
            <person name="Orjuela J."/>
            <person name="Siena L.A."/>
            <person name="Pessino S.C."/>
            <person name="Combes M.C."/>
            <person name="Mariac C."/>
            <person name="Albertini E."/>
            <person name="Pupilli F."/>
            <person name="Ortiz J.P.A."/>
            <person name="Leblanc O."/>
        </authorList>
    </citation>
    <scope>NUCLEOTIDE SEQUENCE [LARGE SCALE GENOMIC DNA]</scope>
    <source>
        <strain evidence="2">R1</strain>
        <tissue evidence="2">Leaf</tissue>
    </source>
</reference>
<evidence type="ECO:0000313" key="2">
    <source>
        <dbReference type="EMBL" id="WVZ94869.1"/>
    </source>
</evidence>
<name>A0AAQ3USX3_PASNO</name>
<protein>
    <submittedName>
        <fullName evidence="2">Uncharacterized protein</fullName>
    </submittedName>
</protein>
<feature type="compositionally biased region" description="Low complexity" evidence="1">
    <location>
        <begin position="1"/>
        <end position="23"/>
    </location>
</feature>